<evidence type="ECO:0000256" key="10">
    <source>
        <dbReference type="ARBA" id="ARBA00023207"/>
    </source>
</evidence>
<evidence type="ECO:0000256" key="15">
    <source>
        <dbReference type="SAM" id="MobiDB-lite"/>
    </source>
</evidence>
<evidence type="ECO:0000256" key="7">
    <source>
        <dbReference type="ARBA" id="ARBA00022974"/>
    </source>
</evidence>
<gene>
    <name evidence="19" type="primary">spock2</name>
</gene>
<protein>
    <recommendedName>
        <fullName evidence="12">Testican-2</fullName>
    </recommendedName>
    <alternativeName>
        <fullName evidence="13">SPARC/osteonectin, CWCV, and Kazal-like domains proteoglycan 2</fullName>
    </alternativeName>
</protein>
<evidence type="ECO:0000256" key="12">
    <source>
        <dbReference type="ARBA" id="ARBA00069184"/>
    </source>
</evidence>
<dbReference type="PROSITE" id="PS51465">
    <property type="entry name" value="KAZAL_2"/>
    <property type="match status" value="1"/>
</dbReference>
<dbReference type="Pfam" id="PF07648">
    <property type="entry name" value="Kazal_2"/>
    <property type="match status" value="1"/>
</dbReference>
<dbReference type="PROSITE" id="PS51162">
    <property type="entry name" value="THYROGLOBULIN_1_2"/>
    <property type="match status" value="1"/>
</dbReference>
<name>A0A673HET1_9TELE</name>
<dbReference type="FunFam" id="4.10.800.10:FF:000001">
    <property type="entry name" value="Testican-3 isoform 2"/>
    <property type="match status" value="1"/>
</dbReference>
<evidence type="ECO:0000256" key="11">
    <source>
        <dbReference type="ARBA" id="ARBA00054013"/>
    </source>
</evidence>
<evidence type="ECO:0000259" key="17">
    <source>
        <dbReference type="PROSITE" id="PS51162"/>
    </source>
</evidence>
<dbReference type="Ensembl" id="ENSSRHT00000026332.1">
    <property type="protein sequence ID" value="ENSSRHP00000025563.1"/>
    <property type="gene ID" value="ENSSRHG00000013412.1"/>
</dbReference>
<evidence type="ECO:0000256" key="13">
    <source>
        <dbReference type="ARBA" id="ARBA00077291"/>
    </source>
</evidence>
<dbReference type="AlphaFoldDB" id="A0A673HET1"/>
<dbReference type="InterPro" id="IPR011992">
    <property type="entry name" value="EF-hand-dom_pair"/>
</dbReference>
<keyword evidence="3" id="KW-0272">Extracellular matrix</keyword>
<reference evidence="19" key="1">
    <citation type="submission" date="2025-08" db="UniProtKB">
        <authorList>
            <consortium name="Ensembl"/>
        </authorList>
    </citation>
    <scope>IDENTIFICATION</scope>
</reference>
<dbReference type="FunFam" id="3.30.60.30:FF:000003">
    <property type="entry name" value="SPARC/osteonectin, cwcv and kazal-like domains proteoglycan 3"/>
    <property type="match status" value="1"/>
</dbReference>
<dbReference type="Pfam" id="PF10591">
    <property type="entry name" value="SPARC_Ca_bdg"/>
    <property type="match status" value="1"/>
</dbReference>
<keyword evidence="6" id="KW-0106">Calcium</keyword>
<keyword evidence="2" id="KW-0964">Secreted</keyword>
<dbReference type="SUPFAM" id="SSF100895">
    <property type="entry name" value="Kazal-type serine protease inhibitors"/>
    <property type="match status" value="1"/>
</dbReference>
<reference evidence="19" key="2">
    <citation type="submission" date="2025-09" db="UniProtKB">
        <authorList>
            <consortium name="Ensembl"/>
        </authorList>
    </citation>
    <scope>IDENTIFICATION</scope>
</reference>
<evidence type="ECO:0000256" key="1">
    <source>
        <dbReference type="ARBA" id="ARBA00004498"/>
    </source>
</evidence>
<keyword evidence="9" id="KW-0325">Glycoprotein</keyword>
<keyword evidence="10" id="KW-0357">Heparan sulfate</keyword>
<dbReference type="Gene3D" id="3.30.60.30">
    <property type="match status" value="1"/>
</dbReference>
<dbReference type="InterPro" id="IPR002350">
    <property type="entry name" value="Kazal_dom"/>
</dbReference>
<dbReference type="InterPro" id="IPR036857">
    <property type="entry name" value="Thyroglobulin_1_sf"/>
</dbReference>
<keyword evidence="7" id="KW-0654">Proteoglycan</keyword>
<dbReference type="SUPFAM" id="SSF47473">
    <property type="entry name" value="EF-hand"/>
    <property type="match status" value="1"/>
</dbReference>
<sequence>MNDLGCLLVLTLVRFSVQVDVKSGKEAEKTGNFMEDEQWLSTISQYSRKIKHWNRFRDDDYIRSWDESQGSNENVDTTKDPCQKVKCSRHKVCVALGYQRAVCVNRKKLEHRLKQQVIRQQQESNCKSCPGSSSGPVCGSDGHNYASQCKLEQQACLTGKELKVRCTGLCPCTATAAPATDMDSKHESCTGQDLADLGDRLRDWFQLLQGNGKQNSTGNPVASSASIVDRTLVATCKDSIGWMFSKLDTNSDLYLDQAELSAINLDKYEVCIRPFFNSCDSYRDGKVSTAEWCLCFWREKPPCLAELERIQVQEGAKKNPDTYIPSCDEDGFYRRLQCDKSRGECWCVDQHGGELMGSRIHGNPDCDEVVMYSGDFGSGLGWEDEEEKEAEENGEEAEEEEGEVGEVDDGGYIW</sequence>
<dbReference type="GO" id="GO:0005615">
    <property type="term" value="C:extracellular space"/>
    <property type="evidence" value="ECO:0007669"/>
    <property type="project" value="TreeGrafter"/>
</dbReference>
<dbReference type="PANTHER" id="PTHR13866:SF18">
    <property type="entry name" value="TESTICAN-2"/>
    <property type="match status" value="1"/>
</dbReference>
<feature type="disulfide bond" evidence="14">
    <location>
        <begin position="338"/>
        <end position="345"/>
    </location>
</feature>
<keyword evidence="5 16" id="KW-0732">Signal</keyword>
<keyword evidence="4" id="KW-0597">Phosphoprotein</keyword>
<comment type="function">
    <text evidence="11">May participate in diverse steps of neurogenesis. Binds calcium.</text>
</comment>
<proteinExistence type="predicted"/>
<dbReference type="SUPFAM" id="SSF57610">
    <property type="entry name" value="Thyroglobulin type-1 domain"/>
    <property type="match status" value="1"/>
</dbReference>
<evidence type="ECO:0000256" key="3">
    <source>
        <dbReference type="ARBA" id="ARBA00022530"/>
    </source>
</evidence>
<dbReference type="PROSITE" id="PS00484">
    <property type="entry name" value="THYROGLOBULIN_1_1"/>
    <property type="match status" value="1"/>
</dbReference>
<evidence type="ECO:0000256" key="5">
    <source>
        <dbReference type="ARBA" id="ARBA00022729"/>
    </source>
</evidence>
<evidence type="ECO:0000256" key="4">
    <source>
        <dbReference type="ARBA" id="ARBA00022553"/>
    </source>
</evidence>
<dbReference type="SMART" id="SM00280">
    <property type="entry name" value="KAZAL"/>
    <property type="match status" value="1"/>
</dbReference>
<evidence type="ECO:0000256" key="8">
    <source>
        <dbReference type="ARBA" id="ARBA00023157"/>
    </source>
</evidence>
<dbReference type="InterPro" id="IPR019577">
    <property type="entry name" value="SPARC/Testican_Ca-bd-dom"/>
</dbReference>
<comment type="caution">
    <text evidence="14">Lacks conserved residue(s) required for the propagation of feature annotation.</text>
</comment>
<dbReference type="Proteomes" id="UP000472270">
    <property type="component" value="Unassembled WGS sequence"/>
</dbReference>
<evidence type="ECO:0000256" key="16">
    <source>
        <dbReference type="SAM" id="SignalP"/>
    </source>
</evidence>
<evidence type="ECO:0000256" key="9">
    <source>
        <dbReference type="ARBA" id="ARBA00023180"/>
    </source>
</evidence>
<dbReference type="GO" id="GO:0050840">
    <property type="term" value="F:extracellular matrix binding"/>
    <property type="evidence" value="ECO:0007669"/>
    <property type="project" value="TreeGrafter"/>
</dbReference>
<dbReference type="InterPro" id="IPR000716">
    <property type="entry name" value="Thyroglobulin_1"/>
</dbReference>
<dbReference type="CDD" id="cd00191">
    <property type="entry name" value="TY"/>
    <property type="match status" value="1"/>
</dbReference>
<dbReference type="Gene3D" id="4.10.800.10">
    <property type="entry name" value="Thyroglobulin type-1"/>
    <property type="match status" value="1"/>
</dbReference>
<dbReference type="FunFam" id="1.10.238.10:FF:000101">
    <property type="entry name" value="SPARC/osteonectin, cwcv and kazal-like domains proteoglycan 2"/>
    <property type="match status" value="1"/>
</dbReference>
<evidence type="ECO:0000313" key="20">
    <source>
        <dbReference type="Proteomes" id="UP000472270"/>
    </source>
</evidence>
<feature type="domain" description="Thyroglobulin type-1" evidence="17">
    <location>
        <begin position="300"/>
        <end position="366"/>
    </location>
</feature>
<evidence type="ECO:0000259" key="18">
    <source>
        <dbReference type="PROSITE" id="PS51465"/>
    </source>
</evidence>
<dbReference type="SMART" id="SM00211">
    <property type="entry name" value="TY"/>
    <property type="match status" value="1"/>
</dbReference>
<dbReference type="GO" id="GO:0005518">
    <property type="term" value="F:collagen binding"/>
    <property type="evidence" value="ECO:0007669"/>
    <property type="project" value="TreeGrafter"/>
</dbReference>
<accession>A0A673HET1</accession>
<feature type="region of interest" description="Disordered" evidence="15">
    <location>
        <begin position="379"/>
        <end position="414"/>
    </location>
</feature>
<evidence type="ECO:0000313" key="19">
    <source>
        <dbReference type="Ensembl" id="ENSSRHP00000025563.1"/>
    </source>
</evidence>
<feature type="chain" id="PRO_5025627910" description="Testican-2" evidence="16">
    <location>
        <begin position="19"/>
        <end position="414"/>
    </location>
</feature>
<keyword evidence="20" id="KW-1185">Reference proteome</keyword>
<feature type="domain" description="Kazal-like" evidence="18">
    <location>
        <begin position="120"/>
        <end position="171"/>
    </location>
</feature>
<keyword evidence="8 14" id="KW-1015">Disulfide bond</keyword>
<dbReference type="InterPro" id="IPR036058">
    <property type="entry name" value="Kazal_dom_sf"/>
</dbReference>
<dbReference type="Gene3D" id="1.10.238.10">
    <property type="entry name" value="EF-hand"/>
    <property type="match status" value="1"/>
</dbReference>
<feature type="signal peptide" evidence="16">
    <location>
        <begin position="1"/>
        <end position="18"/>
    </location>
</feature>
<evidence type="ECO:0000256" key="14">
    <source>
        <dbReference type="PROSITE-ProRule" id="PRU00500"/>
    </source>
</evidence>
<dbReference type="GO" id="GO:0005509">
    <property type="term" value="F:calcium ion binding"/>
    <property type="evidence" value="ECO:0007669"/>
    <property type="project" value="InterPro"/>
</dbReference>
<organism evidence="19 20">
    <name type="scientific">Sinocyclocheilus rhinocerous</name>
    <dbReference type="NCBI Taxonomy" id="307959"/>
    <lineage>
        <taxon>Eukaryota</taxon>
        <taxon>Metazoa</taxon>
        <taxon>Chordata</taxon>
        <taxon>Craniata</taxon>
        <taxon>Vertebrata</taxon>
        <taxon>Euteleostomi</taxon>
        <taxon>Actinopterygii</taxon>
        <taxon>Neopterygii</taxon>
        <taxon>Teleostei</taxon>
        <taxon>Ostariophysi</taxon>
        <taxon>Cypriniformes</taxon>
        <taxon>Cyprinidae</taxon>
        <taxon>Cyprininae</taxon>
        <taxon>Sinocyclocheilus</taxon>
    </lineage>
</organism>
<feature type="compositionally biased region" description="Acidic residues" evidence="15">
    <location>
        <begin position="382"/>
        <end position="414"/>
    </location>
</feature>
<dbReference type="PANTHER" id="PTHR13866">
    <property type="entry name" value="SPARC OSTEONECTIN"/>
    <property type="match status" value="1"/>
</dbReference>
<dbReference type="CDD" id="cd00104">
    <property type="entry name" value="KAZAL_FS"/>
    <property type="match status" value="1"/>
</dbReference>
<dbReference type="Pfam" id="PF00086">
    <property type="entry name" value="Thyroglobulin_1"/>
    <property type="match status" value="1"/>
</dbReference>
<evidence type="ECO:0000256" key="6">
    <source>
        <dbReference type="ARBA" id="ARBA00022837"/>
    </source>
</evidence>
<comment type="subcellular location">
    <subcellularLocation>
        <location evidence="1">Secreted</location>
        <location evidence="1">Extracellular space</location>
        <location evidence="1">Extracellular matrix</location>
    </subcellularLocation>
</comment>
<evidence type="ECO:0000256" key="2">
    <source>
        <dbReference type="ARBA" id="ARBA00022525"/>
    </source>
</evidence>